<dbReference type="InterPro" id="IPR016039">
    <property type="entry name" value="Thiolase-like"/>
</dbReference>
<dbReference type="GO" id="GO:0004312">
    <property type="term" value="F:fatty acid synthase activity"/>
    <property type="evidence" value="ECO:0007669"/>
    <property type="project" value="TreeGrafter"/>
</dbReference>
<keyword evidence="3" id="KW-0511">Multifunctional enzyme</keyword>
<keyword evidence="2" id="KW-0597">Phosphoprotein</keyword>
<keyword evidence="1" id="KW-0596">Phosphopantetheine</keyword>
<dbReference type="PANTHER" id="PTHR43775:SF22">
    <property type="entry name" value="SYNTHASE, PUTATIVE (JCVI)-RELATED"/>
    <property type="match status" value="1"/>
</dbReference>
<feature type="domain" description="Ketosynthase family 3 (KS3)" evidence="4">
    <location>
        <begin position="9"/>
        <end position="217"/>
    </location>
</feature>
<dbReference type="STRING" id="77044.A0A1S8A831"/>
<proteinExistence type="predicted"/>
<dbReference type="Gene3D" id="3.40.47.10">
    <property type="match status" value="1"/>
</dbReference>
<evidence type="ECO:0000256" key="2">
    <source>
        <dbReference type="ARBA" id="ARBA00022553"/>
    </source>
</evidence>
<dbReference type="SMART" id="SM00825">
    <property type="entry name" value="PKS_KS"/>
    <property type="match status" value="1"/>
</dbReference>
<organism evidence="5">
    <name type="scientific">Rosellinia necatrix</name>
    <name type="common">White root-rot fungus</name>
    <dbReference type="NCBI Taxonomy" id="77044"/>
    <lineage>
        <taxon>Eukaryota</taxon>
        <taxon>Fungi</taxon>
        <taxon>Dikarya</taxon>
        <taxon>Ascomycota</taxon>
        <taxon>Pezizomycotina</taxon>
        <taxon>Sordariomycetes</taxon>
        <taxon>Xylariomycetidae</taxon>
        <taxon>Xylariales</taxon>
        <taxon>Xylariaceae</taxon>
        <taxon>Rosellinia</taxon>
    </lineage>
</organism>
<dbReference type="GO" id="GO:0006633">
    <property type="term" value="P:fatty acid biosynthetic process"/>
    <property type="evidence" value="ECO:0007669"/>
    <property type="project" value="TreeGrafter"/>
</dbReference>
<keyword evidence="6" id="KW-1185">Reference proteome</keyword>
<dbReference type="AlphaFoldDB" id="A0A1S8A831"/>
<dbReference type="EMBL" id="DF977470">
    <property type="protein sequence ID" value="GAW26266.1"/>
    <property type="molecule type" value="Genomic_DNA"/>
</dbReference>
<dbReference type="PANTHER" id="PTHR43775">
    <property type="entry name" value="FATTY ACID SYNTHASE"/>
    <property type="match status" value="1"/>
</dbReference>
<dbReference type="CDD" id="cd00833">
    <property type="entry name" value="PKS"/>
    <property type="match status" value="1"/>
</dbReference>
<dbReference type="InterPro" id="IPR020841">
    <property type="entry name" value="PKS_Beta-ketoAc_synthase_dom"/>
</dbReference>
<dbReference type="OMA" id="ENAGQTH"/>
<sequence>MSEESSASAKSIAIIGISCRLPGNTSNAHDFWELLKRGSETWTPVPLDRFNEEAFYHPSPDNHHGTNHHRGGHFISGDLRDFDHSFFRLSSQQVAAMDLQQRILLEMTYEALENAGWPLDQVSGTNTAVHVAAFTADFERNLYKDPLDMPVYYTTGIEKAILSNRISHTFDFRGPSMTIDTACSGGLVALHQACIGLLNGESDAAVVAAANLTLSPD</sequence>
<dbReference type="SUPFAM" id="SSF53901">
    <property type="entry name" value="Thiolase-like"/>
    <property type="match status" value="1"/>
</dbReference>
<reference evidence="5" key="1">
    <citation type="submission" date="2016-03" db="EMBL/GenBank/DDBJ databases">
        <title>Draft genome sequence of Rosellinia necatrix.</title>
        <authorList>
            <person name="Kanematsu S."/>
        </authorList>
    </citation>
    <scope>NUCLEOTIDE SEQUENCE [LARGE SCALE GENOMIC DNA]</scope>
    <source>
        <strain evidence="5">W97</strain>
    </source>
</reference>
<dbReference type="Pfam" id="PF00109">
    <property type="entry name" value="ketoacyl-synt"/>
    <property type="match status" value="1"/>
</dbReference>
<dbReference type="Proteomes" id="UP000054516">
    <property type="component" value="Unassembled WGS sequence"/>
</dbReference>
<evidence type="ECO:0000313" key="6">
    <source>
        <dbReference type="Proteomes" id="UP000054516"/>
    </source>
</evidence>
<dbReference type="OrthoDB" id="329835at2759"/>
<protein>
    <submittedName>
        <fullName evidence="5">Putative polyketide synthase</fullName>
    </submittedName>
</protein>
<dbReference type="InterPro" id="IPR014030">
    <property type="entry name" value="Ketoacyl_synth_N"/>
</dbReference>
<name>A0A1S8A831_ROSNE</name>
<accession>A0A1S8A831</accession>
<evidence type="ECO:0000256" key="3">
    <source>
        <dbReference type="ARBA" id="ARBA00023268"/>
    </source>
</evidence>
<dbReference type="GO" id="GO:0044550">
    <property type="term" value="P:secondary metabolite biosynthetic process"/>
    <property type="evidence" value="ECO:0007669"/>
    <property type="project" value="TreeGrafter"/>
</dbReference>
<evidence type="ECO:0000259" key="4">
    <source>
        <dbReference type="PROSITE" id="PS52004"/>
    </source>
</evidence>
<gene>
    <name evidence="5" type="ORF">SAMD00023353_2501540</name>
</gene>
<evidence type="ECO:0000313" key="5">
    <source>
        <dbReference type="EMBL" id="GAW26266.1"/>
    </source>
</evidence>
<dbReference type="InterPro" id="IPR050091">
    <property type="entry name" value="PKS_NRPS_Biosynth_Enz"/>
</dbReference>
<dbReference type="PROSITE" id="PS52004">
    <property type="entry name" value="KS3_2"/>
    <property type="match status" value="1"/>
</dbReference>
<evidence type="ECO:0000256" key="1">
    <source>
        <dbReference type="ARBA" id="ARBA00022450"/>
    </source>
</evidence>